<reference evidence="5 6" key="2">
    <citation type="journal article" date="2018" name="Int. J. Syst. Evol. Microbiol.">
        <title>Burkholderia insecticola sp. nov., a gut symbiotic bacterium of the bean bug Riptortus pedestris.</title>
        <authorList>
            <person name="Takeshita K."/>
            <person name="Tamaki H."/>
            <person name="Ohbayashi T."/>
            <person name="Meng X.-Y."/>
            <person name="Sone T."/>
            <person name="Mitani Y."/>
            <person name="Peeters C."/>
            <person name="Kikuchi Y."/>
            <person name="Vandamme P."/>
        </authorList>
    </citation>
    <scope>NUCLEOTIDE SEQUENCE [LARGE SCALE GENOMIC DNA]</scope>
    <source>
        <strain evidence="5">RPE64</strain>
        <plasmid evidence="5 6">p1</plasmid>
    </source>
</reference>
<dbReference type="RefSeq" id="WP_016347832.1">
    <property type="nucleotide sequence ID" value="NC_021289.1"/>
</dbReference>
<dbReference type="GO" id="GO:0046872">
    <property type="term" value="F:metal ion binding"/>
    <property type="evidence" value="ECO:0007669"/>
    <property type="project" value="UniProtKB-KW"/>
</dbReference>
<dbReference type="InterPro" id="IPR013785">
    <property type="entry name" value="Aldolase_TIM"/>
</dbReference>
<evidence type="ECO:0000256" key="1">
    <source>
        <dbReference type="ARBA" id="ARBA00001947"/>
    </source>
</evidence>
<dbReference type="Proteomes" id="UP000013966">
    <property type="component" value="Plasmid p1"/>
</dbReference>
<dbReference type="InterPro" id="IPR008567">
    <property type="entry name" value="BKACE"/>
</dbReference>
<geneLocation type="plasmid" evidence="5 6">
    <name>p1</name>
</geneLocation>
<keyword evidence="6" id="KW-1185">Reference proteome</keyword>
<organism evidence="5 6">
    <name type="scientific">Caballeronia insecticola</name>
    <dbReference type="NCBI Taxonomy" id="758793"/>
    <lineage>
        <taxon>Bacteria</taxon>
        <taxon>Pseudomonadati</taxon>
        <taxon>Pseudomonadota</taxon>
        <taxon>Betaproteobacteria</taxon>
        <taxon>Burkholderiales</taxon>
        <taxon>Burkholderiaceae</taxon>
        <taxon>Caballeronia</taxon>
    </lineage>
</organism>
<reference evidence="5 6" key="1">
    <citation type="journal article" date="2013" name="Genome Announc.">
        <title>Complete Genome Sequence of Burkholderia sp. Strain RPE64, Bacterial Symbiont of the Bean Bug Riptortus pedestris.</title>
        <authorList>
            <person name="Shibata T.F."/>
            <person name="Maeda T."/>
            <person name="Nikoh N."/>
            <person name="Yamaguchi K."/>
            <person name="Oshima K."/>
            <person name="Hattori M."/>
            <person name="Nishiyama T."/>
            <person name="Hasebe M."/>
            <person name="Fukatsu T."/>
            <person name="Kikuchi Y."/>
            <person name="Shigenobu S."/>
        </authorList>
    </citation>
    <scope>NUCLEOTIDE SEQUENCE [LARGE SCALE GENOMIC DNA]</scope>
    <source>
        <plasmid evidence="5 6">p1</plasmid>
    </source>
</reference>
<keyword evidence="2" id="KW-0808">Transferase</keyword>
<keyword evidence="4" id="KW-0862">Zinc</keyword>
<dbReference type="HOGENOM" id="CLU_065536_1_0_4"/>
<evidence type="ECO:0000313" key="6">
    <source>
        <dbReference type="Proteomes" id="UP000013966"/>
    </source>
</evidence>
<accession>R4WR08</accession>
<dbReference type="AlphaFoldDB" id="R4WR08"/>
<evidence type="ECO:0008006" key="7">
    <source>
        <dbReference type="Google" id="ProtNLM"/>
    </source>
</evidence>
<dbReference type="PATRIC" id="fig|758793.3.peg.5339"/>
<gene>
    <name evidence="5" type="ORF">BRPE64_DCDS01870</name>
</gene>
<keyword evidence="5" id="KW-0614">Plasmid</keyword>
<evidence type="ECO:0000256" key="4">
    <source>
        <dbReference type="ARBA" id="ARBA00022833"/>
    </source>
</evidence>
<dbReference type="EMBL" id="AP013061">
    <property type="protein sequence ID" value="BAN27123.1"/>
    <property type="molecule type" value="Genomic_DNA"/>
</dbReference>
<dbReference type="GO" id="GO:0043720">
    <property type="term" value="F:3-keto-5-aminohexanoate cleavage activity"/>
    <property type="evidence" value="ECO:0007669"/>
    <property type="project" value="InterPro"/>
</dbReference>
<dbReference type="PANTHER" id="PTHR37418">
    <property type="entry name" value="3-KETO-5-AMINOHEXANOATE CLEAVAGE ENZYME-RELATED"/>
    <property type="match status" value="1"/>
</dbReference>
<evidence type="ECO:0000256" key="3">
    <source>
        <dbReference type="ARBA" id="ARBA00022723"/>
    </source>
</evidence>
<comment type="cofactor">
    <cofactor evidence="1">
        <name>Zn(2+)</name>
        <dbReference type="ChEBI" id="CHEBI:29105"/>
    </cofactor>
</comment>
<evidence type="ECO:0000256" key="2">
    <source>
        <dbReference type="ARBA" id="ARBA00022679"/>
    </source>
</evidence>
<protein>
    <recommendedName>
        <fullName evidence="7">3-keto-5-aminohexanoate cleavage enzyme</fullName>
    </recommendedName>
</protein>
<dbReference type="Gene3D" id="3.20.20.70">
    <property type="entry name" value="Aldolase class I"/>
    <property type="match status" value="1"/>
</dbReference>
<dbReference type="KEGG" id="buo:BRPE64_DCDS01870"/>
<sequence>MKDTSRKVIISCAVTGATHVPSMSEHLPLTPADIRDQAIEAAEAGAAIIHLHARDPEDGRPTPSPDIFRRFVPAIAEATDAVINITTGGSTRMTLEERLAYPLLARPEMCSLNMGSMNFSIHPLAAKISSWRYGWEKDYVEGMEDMIFRNTFKDIKRILLELGGHGTRFEFECYDLGHLYNLAHFVDEGLIKPPFFIQSVFGILGGMGADPENMTVMRSTADRLFGRENYHFSVLGAGRHQMSLVTMSAIMGGNVRVGLEDSVYIAKGVKAESNAQQVRKIRRILEELSFEIATPADARKMLGLKGADTVTP</sequence>
<evidence type="ECO:0000313" key="5">
    <source>
        <dbReference type="EMBL" id="BAN27123.1"/>
    </source>
</evidence>
<name>R4WR08_9BURK</name>
<dbReference type="Pfam" id="PF05853">
    <property type="entry name" value="BKACE"/>
    <property type="match status" value="1"/>
</dbReference>
<dbReference type="PANTHER" id="PTHR37418:SF2">
    <property type="entry name" value="3-KETO-5-AMINOHEXANOATE CLEAVAGE ENZYME"/>
    <property type="match status" value="1"/>
</dbReference>
<proteinExistence type="predicted"/>
<keyword evidence="3" id="KW-0479">Metal-binding</keyword>
<dbReference type="OrthoDB" id="9155960at2"/>